<sequence length="77" mass="8922">MTEVQITHDHPEYDNVTRVLGDLARWVPDERCWIIDNGIERHLEVETFVRGADGNYVVNEANDDVLINDERTIISLD</sequence>
<evidence type="ECO:0000313" key="2">
    <source>
        <dbReference type="Proteomes" id="UP000632454"/>
    </source>
</evidence>
<name>A0ABQ1V564_9NOCA</name>
<gene>
    <name evidence="1" type="ORF">GCM10007298_38390</name>
</gene>
<protein>
    <submittedName>
        <fullName evidence="1">Uncharacterized protein</fullName>
    </submittedName>
</protein>
<organism evidence="1 2">
    <name type="scientific">Williamsia phyllosphaerae</name>
    <dbReference type="NCBI Taxonomy" id="885042"/>
    <lineage>
        <taxon>Bacteria</taxon>
        <taxon>Bacillati</taxon>
        <taxon>Actinomycetota</taxon>
        <taxon>Actinomycetes</taxon>
        <taxon>Mycobacteriales</taxon>
        <taxon>Nocardiaceae</taxon>
        <taxon>Williamsia</taxon>
    </lineage>
</organism>
<dbReference type="Proteomes" id="UP000632454">
    <property type="component" value="Unassembled WGS sequence"/>
</dbReference>
<dbReference type="RefSeq" id="WP_188491972.1">
    <property type="nucleotide sequence ID" value="NZ_BMCS01000003.1"/>
</dbReference>
<comment type="caution">
    <text evidence="1">The sequence shown here is derived from an EMBL/GenBank/DDBJ whole genome shotgun (WGS) entry which is preliminary data.</text>
</comment>
<proteinExistence type="predicted"/>
<reference evidence="2" key="1">
    <citation type="journal article" date="2019" name="Int. J. Syst. Evol. Microbiol.">
        <title>The Global Catalogue of Microorganisms (GCM) 10K type strain sequencing project: providing services to taxonomists for standard genome sequencing and annotation.</title>
        <authorList>
            <consortium name="The Broad Institute Genomics Platform"/>
            <consortium name="The Broad Institute Genome Sequencing Center for Infectious Disease"/>
            <person name="Wu L."/>
            <person name="Ma J."/>
        </authorList>
    </citation>
    <scope>NUCLEOTIDE SEQUENCE [LARGE SCALE GENOMIC DNA]</scope>
    <source>
        <strain evidence="2">CCM 7855</strain>
    </source>
</reference>
<dbReference type="EMBL" id="BMCS01000003">
    <property type="protein sequence ID" value="GGF39014.1"/>
    <property type="molecule type" value="Genomic_DNA"/>
</dbReference>
<keyword evidence="2" id="KW-1185">Reference proteome</keyword>
<accession>A0ABQ1V564</accession>
<evidence type="ECO:0000313" key="1">
    <source>
        <dbReference type="EMBL" id="GGF39014.1"/>
    </source>
</evidence>